<dbReference type="InterPro" id="IPR016047">
    <property type="entry name" value="M23ase_b-sheet_dom"/>
</dbReference>
<dbReference type="PROSITE" id="PS51782">
    <property type="entry name" value="LYSM"/>
    <property type="match status" value="2"/>
</dbReference>
<sequence length="358" mass="38587">MSQNKCVSRQRQFSFGFFQRLPKSLFLCLILAGLLFGLTAVFLWQNNASHTSLARDVIDNGQFLLSTSCHPSPEATLCLINGTTLQPSAPPSLVKGRVLAVLAEGDYGVSQSRQEIELYPVQKNDTTAAIAQKFDISLNTLLWANNLTSKSVLKEGQELVILPISGAMHIAQKNETVKSLAKLYQASVQDIIDFNQLGDYGNIKAGDFLVIPGGVKPKTVPKYNSVPLPKSYFIAPLPAPCMVSQGLHWFNAVDFNNNRCGDPVFAAAAGEVQRVGFTATGGNFVRILHNNGAVTYYGHLSSFVVTAGKSVDQGQIIGYVGHTGLTIPAGEAGCHLHFDVRFAANPFAKYAVGAKLGR</sequence>
<dbReference type="PANTHER" id="PTHR21666">
    <property type="entry name" value="PEPTIDASE-RELATED"/>
    <property type="match status" value="1"/>
</dbReference>
<feature type="domain" description="LysM" evidence="1">
    <location>
        <begin position="117"/>
        <end position="161"/>
    </location>
</feature>
<dbReference type="InterPro" id="IPR050570">
    <property type="entry name" value="Cell_wall_metabolism_enzyme"/>
</dbReference>
<dbReference type="CDD" id="cd12797">
    <property type="entry name" value="M23_peptidase"/>
    <property type="match status" value="1"/>
</dbReference>
<evidence type="ECO:0000313" key="2">
    <source>
        <dbReference type="EMBL" id="PIR91126.1"/>
    </source>
</evidence>
<dbReference type="GO" id="GO:0004222">
    <property type="term" value="F:metalloendopeptidase activity"/>
    <property type="evidence" value="ECO:0007669"/>
    <property type="project" value="TreeGrafter"/>
</dbReference>
<evidence type="ECO:0000313" key="3">
    <source>
        <dbReference type="Proteomes" id="UP000228906"/>
    </source>
</evidence>
<dbReference type="Gene3D" id="3.10.350.10">
    <property type="entry name" value="LysM domain"/>
    <property type="match status" value="2"/>
</dbReference>
<comment type="caution">
    <text evidence="2">The sequence shown here is derived from an EMBL/GenBank/DDBJ whole genome shotgun (WGS) entry which is preliminary data.</text>
</comment>
<feature type="domain" description="LysM" evidence="1">
    <location>
        <begin position="167"/>
        <end position="211"/>
    </location>
</feature>
<dbReference type="Pfam" id="PF01551">
    <property type="entry name" value="Peptidase_M23"/>
    <property type="match status" value="1"/>
</dbReference>
<accession>A0A2H0UWA4</accession>
<dbReference type="Pfam" id="PF01476">
    <property type="entry name" value="LysM"/>
    <property type="match status" value="2"/>
</dbReference>
<dbReference type="InterPro" id="IPR011055">
    <property type="entry name" value="Dup_hybrid_motif"/>
</dbReference>
<reference evidence="3" key="1">
    <citation type="submission" date="2017-09" db="EMBL/GenBank/DDBJ databases">
        <title>Depth-based differentiation of microbial function through sediment-hosted aquifers and enrichment of novel symbionts in the deep terrestrial subsurface.</title>
        <authorList>
            <person name="Probst A.J."/>
            <person name="Ladd B."/>
            <person name="Jarett J.K."/>
            <person name="Geller-Mcgrath D.E."/>
            <person name="Sieber C.M.K."/>
            <person name="Emerson J.B."/>
            <person name="Anantharaman K."/>
            <person name="Thomas B.C."/>
            <person name="Malmstrom R."/>
            <person name="Stieglmeier M."/>
            <person name="Klingl A."/>
            <person name="Woyke T."/>
            <person name="Ryan C.M."/>
            <person name="Banfield J.F."/>
        </authorList>
    </citation>
    <scope>NUCLEOTIDE SEQUENCE [LARGE SCALE GENOMIC DNA]</scope>
</reference>
<dbReference type="PANTHER" id="PTHR21666:SF270">
    <property type="entry name" value="MUREIN HYDROLASE ACTIVATOR ENVC"/>
    <property type="match status" value="1"/>
</dbReference>
<dbReference type="Gene3D" id="2.70.70.10">
    <property type="entry name" value="Glucose Permease (Domain IIA)"/>
    <property type="match status" value="1"/>
</dbReference>
<name>A0A2H0UWA4_9BACT</name>
<protein>
    <recommendedName>
        <fullName evidence="1">LysM domain-containing protein</fullName>
    </recommendedName>
</protein>
<dbReference type="CDD" id="cd00118">
    <property type="entry name" value="LysM"/>
    <property type="match status" value="1"/>
</dbReference>
<dbReference type="SUPFAM" id="SSF51261">
    <property type="entry name" value="Duplicated hybrid motif"/>
    <property type="match status" value="1"/>
</dbReference>
<evidence type="ECO:0000259" key="1">
    <source>
        <dbReference type="PROSITE" id="PS51782"/>
    </source>
</evidence>
<dbReference type="Proteomes" id="UP000228906">
    <property type="component" value="Unassembled WGS sequence"/>
</dbReference>
<dbReference type="SMART" id="SM00257">
    <property type="entry name" value="LysM"/>
    <property type="match status" value="2"/>
</dbReference>
<dbReference type="EMBL" id="PFAV01000054">
    <property type="protein sequence ID" value="PIR91126.1"/>
    <property type="molecule type" value="Genomic_DNA"/>
</dbReference>
<organism evidence="2 3">
    <name type="scientific">bacterium (Candidatus Gribaldobacteria) CG10_big_fil_rev_8_21_14_0_10_41_12</name>
    <dbReference type="NCBI Taxonomy" id="2014277"/>
    <lineage>
        <taxon>Bacteria</taxon>
        <taxon>Candidatus Gribaldobacteria</taxon>
    </lineage>
</organism>
<proteinExistence type="predicted"/>
<gene>
    <name evidence="2" type="ORF">COU03_03010</name>
</gene>
<dbReference type="AlphaFoldDB" id="A0A2H0UWA4"/>
<dbReference type="InterPro" id="IPR018392">
    <property type="entry name" value="LysM"/>
</dbReference>
<dbReference type="InterPro" id="IPR036779">
    <property type="entry name" value="LysM_dom_sf"/>
</dbReference>